<evidence type="ECO:0000259" key="6">
    <source>
        <dbReference type="PROSITE" id="PS50173"/>
    </source>
</evidence>
<dbReference type="RefSeq" id="WP_314514107.1">
    <property type="nucleotide sequence ID" value="NZ_JASJOU010000008.1"/>
</dbReference>
<dbReference type="GO" id="GO:0003684">
    <property type="term" value="F:damaged DNA binding"/>
    <property type="evidence" value="ECO:0007669"/>
    <property type="project" value="InterPro"/>
</dbReference>
<dbReference type="InterPro" id="IPR001126">
    <property type="entry name" value="UmuC"/>
</dbReference>
<evidence type="ECO:0000256" key="1">
    <source>
        <dbReference type="ARBA" id="ARBA00010945"/>
    </source>
</evidence>
<dbReference type="EMBL" id="JASJOU010000008">
    <property type="protein sequence ID" value="MDJ1503494.1"/>
    <property type="molecule type" value="Genomic_DNA"/>
</dbReference>
<dbReference type="Proteomes" id="UP001232063">
    <property type="component" value="Unassembled WGS sequence"/>
</dbReference>
<dbReference type="InterPro" id="IPR043502">
    <property type="entry name" value="DNA/RNA_pol_sf"/>
</dbReference>
<name>A0AAE3R8S5_9BACT</name>
<dbReference type="Pfam" id="PF11799">
    <property type="entry name" value="IMS_C"/>
    <property type="match status" value="1"/>
</dbReference>
<sequence>MFSLIDGNNFYVSCERVFNPLLEGQPVIVLSNNDSSVIARSNEAKDLGVQMGVPYFQIKSFLEEHNVKTLSSNYALYGDMSQRMMNILSTFSDEIEIYSIDECFLSLNGFERWDLLEYGKEIRQTVLQDLGIPTCVGIGPTKTLSKVANHLAKKMSRKDKTASGVLLLDTEEKWKEALKQTKVEDVWGIGRQYAKKLHSYQITHAFDLARVRRAWAKKHLGGIVGERIIEELNGTSCIEMELVPRPKQSICVSRSFGKIVTELGELSEAVSTYASKAAEKLRTEETVAAVLSIFIQSSQHKTNPFNAGITITLPSPSSDSRILAHYALEGLRKIFKEGIEYKKAGIVLNGIVSAKYQQTQLFEERPSNPALMKVIDKINKRWGQGSVFLASNGTTQEWQMLSTMRSKRFTTRWKELPVVNCK</sequence>
<evidence type="ECO:0000313" key="7">
    <source>
        <dbReference type="EMBL" id="MDJ1503494.1"/>
    </source>
</evidence>
<dbReference type="AlphaFoldDB" id="A0AAE3R8S5"/>
<evidence type="ECO:0000256" key="5">
    <source>
        <dbReference type="ARBA" id="ARBA00023236"/>
    </source>
</evidence>
<dbReference type="Gene3D" id="3.30.70.270">
    <property type="match status" value="1"/>
</dbReference>
<dbReference type="GO" id="GO:0006281">
    <property type="term" value="P:DNA repair"/>
    <property type="evidence" value="ECO:0007669"/>
    <property type="project" value="UniProtKB-KW"/>
</dbReference>
<keyword evidence="3" id="KW-0741">SOS mutagenesis</keyword>
<dbReference type="PROSITE" id="PS50173">
    <property type="entry name" value="UMUC"/>
    <property type="match status" value="1"/>
</dbReference>
<dbReference type="Pfam" id="PF13438">
    <property type="entry name" value="DUF4113"/>
    <property type="match status" value="1"/>
</dbReference>
<keyword evidence="8" id="KW-1185">Reference proteome</keyword>
<evidence type="ECO:0000256" key="4">
    <source>
        <dbReference type="ARBA" id="ARBA00023204"/>
    </source>
</evidence>
<feature type="domain" description="UmuC" evidence="6">
    <location>
        <begin position="2"/>
        <end position="190"/>
    </location>
</feature>
<gene>
    <name evidence="7" type="ORF">QNI22_22695</name>
</gene>
<proteinExistence type="inferred from homology"/>
<dbReference type="InterPro" id="IPR017961">
    <property type="entry name" value="DNA_pol_Y-fam_little_finger"/>
</dbReference>
<dbReference type="Gene3D" id="3.40.1170.60">
    <property type="match status" value="1"/>
</dbReference>
<evidence type="ECO:0000313" key="8">
    <source>
        <dbReference type="Proteomes" id="UP001232063"/>
    </source>
</evidence>
<organism evidence="7 8">
    <name type="scientific">Xanthocytophaga agilis</name>
    <dbReference type="NCBI Taxonomy" id="3048010"/>
    <lineage>
        <taxon>Bacteria</taxon>
        <taxon>Pseudomonadati</taxon>
        <taxon>Bacteroidota</taxon>
        <taxon>Cytophagia</taxon>
        <taxon>Cytophagales</taxon>
        <taxon>Rhodocytophagaceae</taxon>
        <taxon>Xanthocytophaga</taxon>
    </lineage>
</organism>
<dbReference type="CDD" id="cd01700">
    <property type="entry name" value="PolY_Pol_V_umuC"/>
    <property type="match status" value="1"/>
</dbReference>
<dbReference type="InterPro" id="IPR025188">
    <property type="entry name" value="DUF4113"/>
</dbReference>
<dbReference type="Pfam" id="PF00817">
    <property type="entry name" value="IMS"/>
    <property type="match status" value="1"/>
</dbReference>
<keyword evidence="5" id="KW-0742">SOS response</keyword>
<dbReference type="GO" id="GO:0005829">
    <property type="term" value="C:cytosol"/>
    <property type="evidence" value="ECO:0007669"/>
    <property type="project" value="TreeGrafter"/>
</dbReference>
<accession>A0AAE3R8S5</accession>
<keyword evidence="2" id="KW-0227">DNA damage</keyword>
<evidence type="ECO:0000256" key="3">
    <source>
        <dbReference type="ARBA" id="ARBA00023199"/>
    </source>
</evidence>
<keyword evidence="4" id="KW-0234">DNA repair</keyword>
<dbReference type="SUPFAM" id="SSF56672">
    <property type="entry name" value="DNA/RNA polymerases"/>
    <property type="match status" value="1"/>
</dbReference>
<dbReference type="InterPro" id="IPR043128">
    <property type="entry name" value="Rev_trsase/Diguanyl_cyclase"/>
</dbReference>
<dbReference type="GO" id="GO:0003887">
    <property type="term" value="F:DNA-directed DNA polymerase activity"/>
    <property type="evidence" value="ECO:0007669"/>
    <property type="project" value="TreeGrafter"/>
</dbReference>
<dbReference type="GO" id="GO:0009432">
    <property type="term" value="P:SOS response"/>
    <property type="evidence" value="ECO:0007669"/>
    <property type="project" value="UniProtKB-KW"/>
</dbReference>
<dbReference type="InterPro" id="IPR050116">
    <property type="entry name" value="DNA_polymerase-Y"/>
</dbReference>
<dbReference type="GO" id="GO:0042276">
    <property type="term" value="P:error-prone translesion synthesis"/>
    <property type="evidence" value="ECO:0007669"/>
    <property type="project" value="TreeGrafter"/>
</dbReference>
<dbReference type="PANTHER" id="PTHR11076">
    <property type="entry name" value="DNA REPAIR POLYMERASE UMUC / TRANSFERASE FAMILY MEMBER"/>
    <property type="match status" value="1"/>
</dbReference>
<dbReference type="PANTHER" id="PTHR11076:SF34">
    <property type="entry name" value="PROTEIN UMUC"/>
    <property type="match status" value="1"/>
</dbReference>
<comment type="similarity">
    <text evidence="1">Belongs to the DNA polymerase type-Y family.</text>
</comment>
<evidence type="ECO:0000256" key="2">
    <source>
        <dbReference type="ARBA" id="ARBA00022763"/>
    </source>
</evidence>
<comment type="caution">
    <text evidence="7">The sequence shown here is derived from an EMBL/GenBank/DDBJ whole genome shotgun (WGS) entry which is preliminary data.</text>
</comment>
<dbReference type="Gene3D" id="1.10.150.20">
    <property type="entry name" value="5' to 3' exonuclease, C-terminal subdomain"/>
    <property type="match status" value="1"/>
</dbReference>
<protein>
    <submittedName>
        <fullName evidence="7">Y-family DNA polymerase</fullName>
    </submittedName>
</protein>
<reference evidence="7" key="1">
    <citation type="submission" date="2023-05" db="EMBL/GenBank/DDBJ databases">
        <authorList>
            <person name="Zhang X."/>
        </authorList>
    </citation>
    <scope>NUCLEOTIDE SEQUENCE</scope>
    <source>
        <strain evidence="7">BD1B2-1</strain>
    </source>
</reference>